<dbReference type="GO" id="GO:0005886">
    <property type="term" value="C:plasma membrane"/>
    <property type="evidence" value="ECO:0007669"/>
    <property type="project" value="TreeGrafter"/>
</dbReference>
<dbReference type="SUPFAM" id="SSF55073">
    <property type="entry name" value="Nucleotide cyclase"/>
    <property type="match status" value="1"/>
</dbReference>
<evidence type="ECO:0000256" key="6">
    <source>
        <dbReference type="ARBA" id="ARBA00022989"/>
    </source>
</evidence>
<sequence>MEMAYVDYSKILPAMKDRDQDSVSSDEVSNVGVSSQCCPDKAANPAYKNGRRFQLLQMLILPFIPILALILQTSFTLRDILYYHQEVSAIEMQVTIATELGKVVTHIQLERSEVAFFIFTNGSNLRTDLRQRFAKTDHALENMIAWPHYNYKDPEIESLTKDKLKERLESYRIKINSSESNMKDMLEWYNSLNAAMLNHLTAQIKETDNSGVWRLLIAFKNLLRSIENFGISMAFGINYFGAGSLPNNSYIQFVKHSFIAQDVLNTTFNYVPQLRKTYYNLNTTMMEEIDLRRRAILTNKPRMPDAVQAKNYFDLMANYASELRKLQALIRDDIRNYINETLQDASSKEALGIAILALVLLIAPIIIILVRNAVATIQMYAAHLAEKAHELKKEKRKSDTLLYQMLPPSVAQRLKQTQQVPAEYYEAVTVYFSDIVGFTEIAAISTPLEVVTFLNSIYKLFDARIECYDVYKVETIGDSYMVASGLPVKNGNRHVSEIATMALDLLAGSLHFPVPHRPAQRLQIRSGVHTGPVVAGIVGSKMPRYCLFGDTVNTASRMESTGEALKIHISLEMKKALDEVGGFRTEHRGFVDIKGKGVLDTYWLTCKEGGIARNEQLDTPTFFRDVEPTFIKKLRLC</sequence>
<evidence type="ECO:0000256" key="10">
    <source>
        <dbReference type="ARBA" id="ARBA00023180"/>
    </source>
</evidence>
<keyword evidence="12" id="KW-0141">cGMP biosynthesis</keyword>
<keyword evidence="9" id="KW-0675">Receptor</keyword>
<reference evidence="16" key="1">
    <citation type="submission" date="2015-11" db="EMBL/GenBank/DDBJ databases">
        <title>De novo transcriptome assembly of four potential Pierce s Disease insect vectors from Arizona vineyards.</title>
        <authorList>
            <person name="Tassone E.E."/>
        </authorList>
    </citation>
    <scope>NUCLEOTIDE SEQUENCE</scope>
</reference>
<dbReference type="PANTHER" id="PTHR11920:SF504">
    <property type="entry name" value="GUANYLATE CYCLASE"/>
    <property type="match status" value="1"/>
</dbReference>
<evidence type="ECO:0000256" key="12">
    <source>
        <dbReference type="ARBA" id="ARBA00023293"/>
    </source>
</evidence>
<dbReference type="InterPro" id="IPR001054">
    <property type="entry name" value="A/G_cyclase"/>
</dbReference>
<dbReference type="Gene3D" id="3.30.70.1230">
    <property type="entry name" value="Nucleotide cyclase"/>
    <property type="match status" value="1"/>
</dbReference>
<dbReference type="SMART" id="SM00044">
    <property type="entry name" value="CYCc"/>
    <property type="match status" value="1"/>
</dbReference>
<keyword evidence="3 14" id="KW-0812">Transmembrane</keyword>
<dbReference type="PROSITE" id="PS00452">
    <property type="entry name" value="GUANYLATE_CYCLASE_1"/>
    <property type="match status" value="1"/>
</dbReference>
<organism evidence="16">
    <name type="scientific">Graphocephala atropunctata</name>
    <dbReference type="NCBI Taxonomy" id="36148"/>
    <lineage>
        <taxon>Eukaryota</taxon>
        <taxon>Metazoa</taxon>
        <taxon>Ecdysozoa</taxon>
        <taxon>Arthropoda</taxon>
        <taxon>Hexapoda</taxon>
        <taxon>Insecta</taxon>
        <taxon>Pterygota</taxon>
        <taxon>Neoptera</taxon>
        <taxon>Paraneoptera</taxon>
        <taxon>Hemiptera</taxon>
        <taxon>Auchenorrhyncha</taxon>
        <taxon>Membracoidea</taxon>
        <taxon>Cicadellidae</taxon>
        <taxon>Cicadellinae</taxon>
        <taxon>Cicadellini</taxon>
        <taxon>Graphocephala</taxon>
    </lineage>
</organism>
<dbReference type="InterPro" id="IPR013587">
    <property type="entry name" value="Nitrate/nitrite_sensing"/>
</dbReference>
<evidence type="ECO:0000256" key="7">
    <source>
        <dbReference type="ARBA" id="ARBA00023134"/>
    </source>
</evidence>
<dbReference type="GO" id="GO:0035556">
    <property type="term" value="P:intracellular signal transduction"/>
    <property type="evidence" value="ECO:0007669"/>
    <property type="project" value="InterPro"/>
</dbReference>
<evidence type="ECO:0000256" key="4">
    <source>
        <dbReference type="ARBA" id="ARBA00022729"/>
    </source>
</evidence>
<comment type="subcellular location">
    <subcellularLocation>
        <location evidence="1">Membrane</location>
        <topology evidence="1">Single-pass type I membrane protein</topology>
    </subcellularLocation>
</comment>
<dbReference type="GO" id="GO:0004016">
    <property type="term" value="F:adenylate cyclase activity"/>
    <property type="evidence" value="ECO:0007669"/>
    <property type="project" value="TreeGrafter"/>
</dbReference>
<dbReference type="GO" id="GO:0005525">
    <property type="term" value="F:GTP binding"/>
    <property type="evidence" value="ECO:0007669"/>
    <property type="project" value="UniProtKB-KW"/>
</dbReference>
<accession>A0A1B6MQA4</accession>
<protein>
    <recommendedName>
        <fullName evidence="2">guanylate cyclase</fullName>
        <ecNumber evidence="2">4.6.1.2</ecNumber>
    </recommendedName>
</protein>
<keyword evidence="6 14" id="KW-1133">Transmembrane helix</keyword>
<dbReference type="GO" id="GO:0007168">
    <property type="term" value="P:receptor guanylyl cyclase signaling pathway"/>
    <property type="evidence" value="ECO:0007669"/>
    <property type="project" value="TreeGrafter"/>
</dbReference>
<dbReference type="Gene3D" id="6.10.250.780">
    <property type="match status" value="1"/>
</dbReference>
<dbReference type="InterPro" id="IPR029787">
    <property type="entry name" value="Nucleotide_cyclase"/>
</dbReference>
<dbReference type="Pfam" id="PF07701">
    <property type="entry name" value="HNOBA"/>
    <property type="match status" value="1"/>
</dbReference>
<dbReference type="PANTHER" id="PTHR11920">
    <property type="entry name" value="GUANYLYL CYCLASE"/>
    <property type="match status" value="1"/>
</dbReference>
<name>A0A1B6MQA4_9HEMI</name>
<dbReference type="EMBL" id="GEBQ01001932">
    <property type="protein sequence ID" value="JAT38045.1"/>
    <property type="molecule type" value="Transcribed_RNA"/>
</dbReference>
<evidence type="ECO:0000256" key="5">
    <source>
        <dbReference type="ARBA" id="ARBA00022741"/>
    </source>
</evidence>
<proteinExistence type="inferred from homology"/>
<evidence type="ECO:0000256" key="13">
    <source>
        <dbReference type="RuleBase" id="RU000405"/>
    </source>
</evidence>
<evidence type="ECO:0000256" key="11">
    <source>
        <dbReference type="ARBA" id="ARBA00023239"/>
    </source>
</evidence>
<feature type="transmembrane region" description="Helical" evidence="14">
    <location>
        <begin position="350"/>
        <end position="370"/>
    </location>
</feature>
<gene>
    <name evidence="16" type="ORF">g.10000</name>
</gene>
<dbReference type="InterPro" id="IPR050401">
    <property type="entry name" value="Cyclic_nucleotide_synthase"/>
</dbReference>
<dbReference type="InterPro" id="IPR018297">
    <property type="entry name" value="A/G_cyclase_CS"/>
</dbReference>
<keyword evidence="5" id="KW-0547">Nucleotide-binding</keyword>
<dbReference type="GO" id="GO:0001653">
    <property type="term" value="F:peptide receptor activity"/>
    <property type="evidence" value="ECO:0007669"/>
    <property type="project" value="TreeGrafter"/>
</dbReference>
<evidence type="ECO:0000313" key="16">
    <source>
        <dbReference type="EMBL" id="JAT38045.1"/>
    </source>
</evidence>
<feature type="transmembrane region" description="Helical" evidence="14">
    <location>
        <begin position="55"/>
        <end position="75"/>
    </location>
</feature>
<keyword evidence="11 13" id="KW-0456">Lyase</keyword>
<dbReference type="CDD" id="cd07302">
    <property type="entry name" value="CHD"/>
    <property type="match status" value="1"/>
</dbReference>
<feature type="domain" description="Guanylate cyclase" evidence="15">
    <location>
        <begin position="429"/>
        <end position="559"/>
    </location>
</feature>
<evidence type="ECO:0000259" key="15">
    <source>
        <dbReference type="PROSITE" id="PS50125"/>
    </source>
</evidence>
<evidence type="ECO:0000256" key="1">
    <source>
        <dbReference type="ARBA" id="ARBA00004479"/>
    </source>
</evidence>
<keyword evidence="10" id="KW-0325">Glycoprotein</keyword>
<dbReference type="Pfam" id="PF00211">
    <property type="entry name" value="Guanylate_cyc"/>
    <property type="match status" value="1"/>
</dbReference>
<comment type="similarity">
    <text evidence="13">Belongs to the adenylyl cyclase class-4/guanylyl cyclase family.</text>
</comment>
<dbReference type="InterPro" id="IPR011645">
    <property type="entry name" value="HNOB_dom_associated"/>
</dbReference>
<dbReference type="EC" id="4.6.1.2" evidence="2"/>
<evidence type="ECO:0000256" key="8">
    <source>
        <dbReference type="ARBA" id="ARBA00023136"/>
    </source>
</evidence>
<keyword evidence="7" id="KW-0342">GTP-binding</keyword>
<dbReference type="PROSITE" id="PS50125">
    <property type="entry name" value="GUANYLATE_CYCLASE_2"/>
    <property type="match status" value="1"/>
</dbReference>
<keyword evidence="4" id="KW-0732">Signal</keyword>
<evidence type="ECO:0000256" key="9">
    <source>
        <dbReference type="ARBA" id="ARBA00023170"/>
    </source>
</evidence>
<dbReference type="Pfam" id="PF08376">
    <property type="entry name" value="NIT"/>
    <property type="match status" value="1"/>
</dbReference>
<dbReference type="FunFam" id="3.30.70.1230:FF:000004">
    <property type="entry name" value="Guanylate cyclase"/>
    <property type="match status" value="1"/>
</dbReference>
<evidence type="ECO:0000256" key="14">
    <source>
        <dbReference type="SAM" id="Phobius"/>
    </source>
</evidence>
<evidence type="ECO:0000256" key="2">
    <source>
        <dbReference type="ARBA" id="ARBA00012202"/>
    </source>
</evidence>
<keyword evidence="8 14" id="KW-0472">Membrane</keyword>
<dbReference type="AlphaFoldDB" id="A0A1B6MQA4"/>
<dbReference type="GO" id="GO:0004383">
    <property type="term" value="F:guanylate cyclase activity"/>
    <property type="evidence" value="ECO:0007669"/>
    <property type="project" value="UniProtKB-EC"/>
</dbReference>
<evidence type="ECO:0000256" key="3">
    <source>
        <dbReference type="ARBA" id="ARBA00022692"/>
    </source>
</evidence>